<feature type="region of interest" description="Disordered" evidence="5">
    <location>
        <begin position="366"/>
        <end position="391"/>
    </location>
</feature>
<feature type="transmembrane region" description="Helical" evidence="6">
    <location>
        <begin position="503"/>
        <end position="521"/>
    </location>
</feature>
<feature type="transmembrane region" description="Helical" evidence="6">
    <location>
        <begin position="435"/>
        <end position="455"/>
    </location>
</feature>
<dbReference type="GO" id="GO:0005385">
    <property type="term" value="F:zinc ion transmembrane transporter activity"/>
    <property type="evidence" value="ECO:0007669"/>
    <property type="project" value="TreeGrafter"/>
</dbReference>
<dbReference type="InterPro" id="IPR003689">
    <property type="entry name" value="ZIP"/>
</dbReference>
<keyword evidence="8" id="KW-1185">Reference proteome</keyword>
<feature type="transmembrane region" description="Helical" evidence="6">
    <location>
        <begin position="52"/>
        <end position="75"/>
    </location>
</feature>
<keyword evidence="3 6" id="KW-1133">Transmembrane helix</keyword>
<evidence type="ECO:0000256" key="3">
    <source>
        <dbReference type="ARBA" id="ARBA00022989"/>
    </source>
</evidence>
<name>A0A9W8P3B1_9AGAR</name>
<evidence type="ECO:0000256" key="1">
    <source>
        <dbReference type="ARBA" id="ARBA00004141"/>
    </source>
</evidence>
<keyword evidence="2 6" id="KW-0812">Transmembrane</keyword>
<evidence type="ECO:0000256" key="5">
    <source>
        <dbReference type="SAM" id="MobiDB-lite"/>
    </source>
</evidence>
<reference evidence="7 8" key="1">
    <citation type="journal article" date="2023" name="Proc. Natl. Acad. Sci. U.S.A.">
        <title>A global phylogenomic analysis of the shiitake genus Lentinula.</title>
        <authorList>
            <person name="Sierra-Patev S."/>
            <person name="Min B."/>
            <person name="Naranjo-Ortiz M."/>
            <person name="Looney B."/>
            <person name="Konkel Z."/>
            <person name="Slot J.C."/>
            <person name="Sakamoto Y."/>
            <person name="Steenwyk J.L."/>
            <person name="Rokas A."/>
            <person name="Carro J."/>
            <person name="Camarero S."/>
            <person name="Ferreira P."/>
            <person name="Molpeceres G."/>
            <person name="Ruiz-Duenas F.J."/>
            <person name="Serrano A."/>
            <person name="Henrissat B."/>
            <person name="Drula E."/>
            <person name="Hughes K.W."/>
            <person name="Mata J.L."/>
            <person name="Ishikawa N.K."/>
            <person name="Vargas-Isla R."/>
            <person name="Ushijima S."/>
            <person name="Smith C.A."/>
            <person name="Donoghue J."/>
            <person name="Ahrendt S."/>
            <person name="Andreopoulos W."/>
            <person name="He G."/>
            <person name="LaButti K."/>
            <person name="Lipzen A."/>
            <person name="Ng V."/>
            <person name="Riley R."/>
            <person name="Sandor L."/>
            <person name="Barry K."/>
            <person name="Martinez A.T."/>
            <person name="Xiao Y."/>
            <person name="Gibbons J.G."/>
            <person name="Terashima K."/>
            <person name="Grigoriev I.V."/>
            <person name="Hibbett D."/>
        </authorList>
    </citation>
    <scope>NUCLEOTIDE SEQUENCE [LARGE SCALE GENOMIC DNA]</scope>
    <source>
        <strain evidence="7 8">TFB7810</strain>
    </source>
</reference>
<dbReference type="Proteomes" id="UP001142393">
    <property type="component" value="Unassembled WGS sequence"/>
</dbReference>
<comment type="caution">
    <text evidence="7">The sequence shown here is derived from an EMBL/GenBank/DDBJ whole genome shotgun (WGS) entry which is preliminary data.</text>
</comment>
<evidence type="ECO:0000313" key="7">
    <source>
        <dbReference type="EMBL" id="KAJ3746117.1"/>
    </source>
</evidence>
<evidence type="ECO:0000256" key="2">
    <source>
        <dbReference type="ARBA" id="ARBA00022692"/>
    </source>
</evidence>
<feature type="compositionally biased region" description="Basic and acidic residues" evidence="5">
    <location>
        <begin position="154"/>
        <end position="164"/>
    </location>
</feature>
<feature type="region of interest" description="Disordered" evidence="5">
    <location>
        <begin position="143"/>
        <end position="165"/>
    </location>
</feature>
<gene>
    <name evidence="7" type="ORF">DFH05DRAFT_912046</name>
</gene>
<dbReference type="EMBL" id="JANVFU010000004">
    <property type="protein sequence ID" value="KAJ3746117.1"/>
    <property type="molecule type" value="Genomic_DNA"/>
</dbReference>
<evidence type="ECO:0000313" key="8">
    <source>
        <dbReference type="Proteomes" id="UP001142393"/>
    </source>
</evidence>
<organism evidence="7 8">
    <name type="scientific">Lentinula detonsa</name>
    <dbReference type="NCBI Taxonomy" id="2804962"/>
    <lineage>
        <taxon>Eukaryota</taxon>
        <taxon>Fungi</taxon>
        <taxon>Dikarya</taxon>
        <taxon>Basidiomycota</taxon>
        <taxon>Agaricomycotina</taxon>
        <taxon>Agaricomycetes</taxon>
        <taxon>Agaricomycetidae</taxon>
        <taxon>Agaricales</taxon>
        <taxon>Marasmiineae</taxon>
        <taxon>Omphalotaceae</taxon>
        <taxon>Lentinula</taxon>
    </lineage>
</organism>
<comment type="subcellular location">
    <subcellularLocation>
        <location evidence="1">Membrane</location>
        <topology evidence="1">Multi-pass membrane protein</topology>
    </subcellularLocation>
</comment>
<feature type="transmembrane region" description="Helical" evidence="6">
    <location>
        <begin position="399"/>
        <end position="423"/>
    </location>
</feature>
<feature type="transmembrane region" description="Helical" evidence="6">
    <location>
        <begin position="20"/>
        <end position="40"/>
    </location>
</feature>
<accession>A0A9W8P3B1</accession>
<keyword evidence="4 6" id="KW-0472">Membrane</keyword>
<evidence type="ECO:0000256" key="6">
    <source>
        <dbReference type="SAM" id="Phobius"/>
    </source>
</evidence>
<feature type="transmembrane region" description="Helical" evidence="6">
    <location>
        <begin position="99"/>
        <end position="118"/>
    </location>
</feature>
<dbReference type="PANTHER" id="PTHR11040:SF44">
    <property type="entry name" value="PROTEIN ZNTC-RELATED"/>
    <property type="match status" value="1"/>
</dbReference>
<proteinExistence type="predicted"/>
<dbReference type="AlphaFoldDB" id="A0A9W8P3B1"/>
<dbReference type="GO" id="GO:0005886">
    <property type="term" value="C:plasma membrane"/>
    <property type="evidence" value="ECO:0007669"/>
    <property type="project" value="TreeGrafter"/>
</dbReference>
<evidence type="ECO:0000256" key="4">
    <source>
        <dbReference type="ARBA" id="ARBA00023136"/>
    </source>
</evidence>
<feature type="transmembrane region" description="Helical" evidence="6">
    <location>
        <begin position="304"/>
        <end position="327"/>
    </location>
</feature>
<dbReference type="PANTHER" id="PTHR11040">
    <property type="entry name" value="ZINC/IRON TRANSPORTER"/>
    <property type="match status" value="1"/>
</dbReference>
<sequence length="523" mass="56211">MRILSISVLLMESSDKVAQHVGAMGIIFAISLLAVSFPAISKRIRFFSIPKVVFFVGKHFGTGVILSTAFCHLLQDSFEALTSNVVRSRYPGVGEQTGFIMFALLPSWSIGSGLTIIYRLASLITIFLVEYISTSYVDHLHDDNSSNESSVSQEHPHPVPDSSHDQATLKIHAVDEHTPLLSSSVHSHHSHDTPLIRPLPRMQHYLSSIVTNSPRYSRSNDCFYIINDLNYHLNNGEYHLVGGKGTCVCVCVCPAGDNNETTQGARSKLVVQSPEDAQCEIGTSGVPQEDIESQKPVLSRKRQVVGILVLQLGIMIHSLVIGLTLSITSGSEFTTLVTAIIFHQLFEGLSLGIRIAAIPPAEITSRDSLTSSRPSSPSASRKDSPSTSSWLSRTSHRSVLQPVLTVLFALTTPLGIALGMLAFSTSRGKSSEARMFLTQGLMSAISAGMLIYAATVEMMAGDFVFGNLGGHGTGTSGHSHGSEFIDDVDNDVEEEGVSPRRRALAVGSLLAGVLAMGLIGLGE</sequence>
<protein>
    <submittedName>
        <fullName evidence="7">ZIP-like iron-zinc transporter</fullName>
    </submittedName>
</protein>
<dbReference type="Pfam" id="PF02535">
    <property type="entry name" value="Zip"/>
    <property type="match status" value="2"/>
</dbReference>